<feature type="domain" description="SSD" evidence="7">
    <location>
        <begin position="287"/>
        <end position="401"/>
    </location>
</feature>
<feature type="transmembrane region" description="Helical" evidence="6">
    <location>
        <begin position="646"/>
        <end position="662"/>
    </location>
</feature>
<dbReference type="Proteomes" id="UP000829708">
    <property type="component" value="Chromosome"/>
</dbReference>
<evidence type="ECO:0000313" key="9">
    <source>
        <dbReference type="Proteomes" id="UP000829708"/>
    </source>
</evidence>
<dbReference type="Pfam" id="PF03176">
    <property type="entry name" value="MMPL"/>
    <property type="match status" value="2"/>
</dbReference>
<dbReference type="SUPFAM" id="SSF82866">
    <property type="entry name" value="Multidrug efflux transporter AcrB transmembrane domain"/>
    <property type="match status" value="2"/>
</dbReference>
<gene>
    <name evidence="8" type="ORF">MUG09_05250</name>
</gene>
<accession>A0ABY4DDI9</accession>
<dbReference type="InterPro" id="IPR004869">
    <property type="entry name" value="MMPL_dom"/>
</dbReference>
<feature type="transmembrane region" description="Helical" evidence="6">
    <location>
        <begin position="347"/>
        <end position="367"/>
    </location>
</feature>
<evidence type="ECO:0000256" key="1">
    <source>
        <dbReference type="ARBA" id="ARBA00004651"/>
    </source>
</evidence>
<evidence type="ECO:0000259" key="7">
    <source>
        <dbReference type="PROSITE" id="PS50156"/>
    </source>
</evidence>
<keyword evidence="3 6" id="KW-0812">Transmembrane</keyword>
<feature type="transmembrane region" description="Helical" evidence="6">
    <location>
        <begin position="279"/>
        <end position="300"/>
    </location>
</feature>
<dbReference type="InterPro" id="IPR000731">
    <property type="entry name" value="SSD"/>
</dbReference>
<keyword evidence="9" id="KW-1185">Reference proteome</keyword>
<feature type="transmembrane region" description="Helical" evidence="6">
    <location>
        <begin position="15"/>
        <end position="36"/>
    </location>
</feature>
<feature type="transmembrane region" description="Helical" evidence="6">
    <location>
        <begin position="776"/>
        <end position="796"/>
    </location>
</feature>
<feature type="transmembrane region" description="Helical" evidence="6">
    <location>
        <begin position="254"/>
        <end position="273"/>
    </location>
</feature>
<evidence type="ECO:0000256" key="5">
    <source>
        <dbReference type="ARBA" id="ARBA00023136"/>
    </source>
</evidence>
<dbReference type="InterPro" id="IPR050545">
    <property type="entry name" value="Mycobact_MmpL"/>
</dbReference>
<evidence type="ECO:0000256" key="4">
    <source>
        <dbReference type="ARBA" id="ARBA00022989"/>
    </source>
</evidence>
<evidence type="ECO:0000313" key="8">
    <source>
        <dbReference type="EMBL" id="UOM52181.1"/>
    </source>
</evidence>
<feature type="transmembrane region" description="Helical" evidence="6">
    <location>
        <begin position="745"/>
        <end position="764"/>
    </location>
</feature>
<organism evidence="8 9">
    <name type="scientific">Sphaerochaeta associata</name>
    <dbReference type="NCBI Taxonomy" id="1129264"/>
    <lineage>
        <taxon>Bacteria</taxon>
        <taxon>Pseudomonadati</taxon>
        <taxon>Spirochaetota</taxon>
        <taxon>Spirochaetia</taxon>
        <taxon>Spirochaetales</taxon>
        <taxon>Sphaerochaetaceae</taxon>
        <taxon>Sphaerochaeta</taxon>
    </lineage>
</organism>
<dbReference type="Gene3D" id="1.20.1640.10">
    <property type="entry name" value="Multidrug efflux transporter AcrB transmembrane domain"/>
    <property type="match status" value="2"/>
</dbReference>
<comment type="subcellular location">
    <subcellularLocation>
        <location evidence="1">Cell membrane</location>
        <topology evidence="1">Multi-pass membrane protein</topology>
    </subcellularLocation>
</comment>
<evidence type="ECO:0000256" key="2">
    <source>
        <dbReference type="ARBA" id="ARBA00022475"/>
    </source>
</evidence>
<keyword evidence="5 6" id="KW-0472">Membrane</keyword>
<dbReference type="RefSeq" id="WP_244774167.1">
    <property type="nucleotide sequence ID" value="NZ_CP094929.1"/>
</dbReference>
<proteinExistence type="predicted"/>
<dbReference type="EMBL" id="CP094929">
    <property type="protein sequence ID" value="UOM52181.1"/>
    <property type="molecule type" value="Genomic_DNA"/>
</dbReference>
<evidence type="ECO:0000256" key="6">
    <source>
        <dbReference type="SAM" id="Phobius"/>
    </source>
</evidence>
<evidence type="ECO:0000256" key="3">
    <source>
        <dbReference type="ARBA" id="ARBA00022692"/>
    </source>
</evidence>
<name>A0ABY4DDI9_9SPIR</name>
<protein>
    <submittedName>
        <fullName evidence="8">MMPL family transporter</fullName>
    </submittedName>
</protein>
<feature type="transmembrane region" description="Helical" evidence="6">
    <location>
        <begin position="376"/>
        <end position="395"/>
    </location>
</feature>
<dbReference type="PROSITE" id="PS50156">
    <property type="entry name" value="SSD"/>
    <property type="match status" value="2"/>
</dbReference>
<dbReference type="PANTHER" id="PTHR33406">
    <property type="entry name" value="MEMBRANE PROTEIN MJ1562-RELATED"/>
    <property type="match status" value="1"/>
</dbReference>
<keyword evidence="4 6" id="KW-1133">Transmembrane helix</keyword>
<sequence length="812" mass="90248">MKHSLLVFVGKHSKSTLIVILLITAFFLYHAAFLHLDADYNSLMNETGKGVSYQGGSGEYMDQQGSALVESFIPETMVLDTTALGSHLVASAEVEPPMPEDNLAYSTSYLVMVESPALFEAETLNRITTVMQKLTDTGYLSKSFSVLDFVTFEKKGSRLVTVPFGSSSMQNKWSEEQAQLLKQRIENDPLVKNYLVSENLDAMLFSFESFALTHQMEAELSNLLDELREADITVSINGGAIITNRLMHYLGRDLSILLSLCFIAILTIYYLSFKAKRSVLLPFSMSLIGIIWTFGTMHLLGYSLTIINIVTPCMVLNLGSSYAIHVIGEYYTDYAKGLNPIQSTQKILRTIVFACITTVIGFMSLLFSKTPALREFGIAVGIGVSYCAVLASTYLPAMLSLVVPPKQEQIKTYKKGYLAQLVISIDRSVKHAWPLLVVVFLLVIIGYFATRDYIPVNTNYMSYLPKKEPLGETSRRFAQKMGGDTPFLITVEAPEGESQFFLKSGNLQDVYAFEQAVQQSSDDVRHIISFASYVAFANSVYSQEEGIPESDGLLNLLSRMVILMSRQGQEDMGTIMNPEGTKLTIILQNYDAKEQALGTIGSAKRIEDTVISLLPLLPNGTIVTLDGEPHRSLHFSEALLSDQMKSTYASVLLVFLVVLFAFKSVSLALYALIPIISGVMANYIFMYFFQIPFDMITVSFGSIAVGAGIDDAIHFLIRYKNKLGIDDRTVESLLSETIRETGRPIILTTLSIVGGMLMFLFASYTPVRYFGSLMSMALLNCMLSTLLIMPSVIRLVTFFQRKIGMQTNTQRR</sequence>
<feature type="transmembrane region" description="Helical" evidence="6">
    <location>
        <begin position="431"/>
        <end position="450"/>
    </location>
</feature>
<feature type="transmembrane region" description="Helical" evidence="6">
    <location>
        <begin position="307"/>
        <end position="327"/>
    </location>
</feature>
<reference evidence="9" key="1">
    <citation type="journal article" date="2024" name="J Bioinform Genom">
        <title>Complete genome sequence of the type strain bacterium Sphaerochaeta associata GLS2t (VKM B-2742)t.</title>
        <authorList>
            <person name="Troshina O.Y."/>
            <person name="Tepeeva A.N."/>
            <person name="Arzamasceva V.O."/>
            <person name="Whitman W.B."/>
            <person name="Varghese N."/>
            <person name="Shapiro N."/>
            <person name="Woyke T."/>
            <person name="Kripides N.C."/>
            <person name="Vasilenko O.V."/>
        </authorList>
    </citation>
    <scope>NUCLEOTIDE SEQUENCE [LARGE SCALE GENOMIC DNA]</scope>
    <source>
        <strain evidence="9">GLS2T</strain>
    </source>
</reference>
<keyword evidence="2" id="KW-1003">Cell membrane</keyword>
<dbReference type="PANTHER" id="PTHR33406:SF13">
    <property type="entry name" value="MEMBRANE PROTEIN YDFJ"/>
    <property type="match status" value="1"/>
</dbReference>
<feature type="domain" description="SSD" evidence="7">
    <location>
        <begin position="667"/>
        <end position="795"/>
    </location>
</feature>